<dbReference type="GO" id="GO:0007165">
    <property type="term" value="P:signal transduction"/>
    <property type="evidence" value="ECO:0007669"/>
    <property type="project" value="InterPro"/>
</dbReference>
<dbReference type="Gene3D" id="3.20.20.450">
    <property type="entry name" value="EAL domain"/>
    <property type="match status" value="1"/>
</dbReference>
<dbReference type="RefSeq" id="WP_183635693.1">
    <property type="nucleotide sequence ID" value="NZ_BAABLE010000005.1"/>
</dbReference>
<dbReference type="Gene3D" id="3.30.70.270">
    <property type="match status" value="1"/>
</dbReference>
<gene>
    <name evidence="5" type="ORF">GGR36_003114</name>
</gene>
<dbReference type="Pfam" id="PF09984">
    <property type="entry name" value="sCache_4"/>
    <property type="match status" value="1"/>
</dbReference>
<keyword evidence="1" id="KW-0812">Transmembrane</keyword>
<dbReference type="SMART" id="SM00267">
    <property type="entry name" value="GGDEF"/>
    <property type="match status" value="1"/>
</dbReference>
<sequence>MAKPLLRLPLIASPMGIAAKLSLLAVSTILLTAVAIGIAVVRTQSKLAHEALREHGAAVTAMLAQSGEFPLYSANRAALTQLLESLMGNKDVAYAAFYAADHTLLVERRLSAAPQAVVPASDWPETGVAVRNVGADVTEFLAAVRARGEEVASSETVGIPRSETLGYVRLGLSNARATGEAVFFINETARFAIVVTALAIVLTTLFTRRLVQPLRDLSRTAREVAEGRLGQTVQIASSDELADLGRAFQHMVDSLGVSRARLMEYQNLLEDRVQSRTRELEQATAQALDLAQRDTLTGLPNRAHFTAMLEQALAAHAGSGERIAVLFLDLDLFKRINDTLGHQTGDSLLQYIANALRGALRDGDLVARLGGDEFVILARDVRSTDQVSGIARRVLNAFHAPVELAGHAFKVGFSIGISICPDHGNDAQTLLKNADLAMYASKEAGRGGYRFYTPDLNQHAMERLNIENGLRRALDNDTELFLEFQPQVELAGGRMIAAEALLRWRTPEGTVIPPGRFIPIAEETGLIVPIGEKVLRSACAALARWRAAGLPMPRVAVNIAAPQFESRKFGETVAAALAEFNVPADRIELELTESVIVRDADAALRAMARLKELGVSIALDDFGTGYSSLAYLSRMPIDLVKIDRAFVMRTTEDESARTIVRSIVALSHALRHKVVAEGVETRAQLTQLRRSGCDYVQGYLLARPMSEAALTAWLSSPITPAEALLGDKDGGLL</sequence>
<dbReference type="PROSITE" id="PS50885">
    <property type="entry name" value="HAMP"/>
    <property type="match status" value="1"/>
</dbReference>
<feature type="domain" description="EAL" evidence="2">
    <location>
        <begin position="463"/>
        <end position="718"/>
    </location>
</feature>
<protein>
    <submittedName>
        <fullName evidence="5">Diguanylate cyclase (GGDEF)-like protein</fullName>
    </submittedName>
</protein>
<dbReference type="EMBL" id="JACIET010000002">
    <property type="protein sequence ID" value="MBB4013768.1"/>
    <property type="molecule type" value="Genomic_DNA"/>
</dbReference>
<dbReference type="CDD" id="cd06225">
    <property type="entry name" value="HAMP"/>
    <property type="match status" value="1"/>
</dbReference>
<dbReference type="Pfam" id="PF00672">
    <property type="entry name" value="HAMP"/>
    <property type="match status" value="1"/>
</dbReference>
<feature type="domain" description="GGDEF" evidence="4">
    <location>
        <begin position="321"/>
        <end position="454"/>
    </location>
</feature>
<feature type="transmembrane region" description="Helical" evidence="1">
    <location>
        <begin position="21"/>
        <end position="41"/>
    </location>
</feature>
<keyword evidence="6" id="KW-1185">Reference proteome</keyword>
<dbReference type="CDD" id="cd01948">
    <property type="entry name" value="EAL"/>
    <property type="match status" value="1"/>
</dbReference>
<comment type="caution">
    <text evidence="5">The sequence shown here is derived from an EMBL/GenBank/DDBJ whole genome shotgun (WGS) entry which is preliminary data.</text>
</comment>
<dbReference type="SUPFAM" id="SSF141868">
    <property type="entry name" value="EAL domain-like"/>
    <property type="match status" value="1"/>
</dbReference>
<dbReference type="InterPro" id="IPR001633">
    <property type="entry name" value="EAL_dom"/>
</dbReference>
<dbReference type="InterPro" id="IPR019247">
    <property type="entry name" value="Histidine_kinase_BarA_N"/>
</dbReference>
<evidence type="ECO:0000259" key="3">
    <source>
        <dbReference type="PROSITE" id="PS50885"/>
    </source>
</evidence>
<dbReference type="Gene3D" id="6.10.340.10">
    <property type="match status" value="1"/>
</dbReference>
<dbReference type="InterPro" id="IPR052155">
    <property type="entry name" value="Biofilm_reg_signaling"/>
</dbReference>
<evidence type="ECO:0000313" key="5">
    <source>
        <dbReference type="EMBL" id="MBB4013768.1"/>
    </source>
</evidence>
<dbReference type="SMART" id="SM00304">
    <property type="entry name" value="HAMP"/>
    <property type="match status" value="1"/>
</dbReference>
<evidence type="ECO:0000259" key="4">
    <source>
        <dbReference type="PROSITE" id="PS50887"/>
    </source>
</evidence>
<accession>A0A840BQF7</accession>
<dbReference type="InterPro" id="IPR000160">
    <property type="entry name" value="GGDEF_dom"/>
</dbReference>
<dbReference type="PANTHER" id="PTHR44757:SF2">
    <property type="entry name" value="BIOFILM ARCHITECTURE MAINTENANCE PROTEIN MBAA"/>
    <property type="match status" value="1"/>
</dbReference>
<dbReference type="PROSITE" id="PS50887">
    <property type="entry name" value="GGDEF"/>
    <property type="match status" value="1"/>
</dbReference>
<evidence type="ECO:0000313" key="6">
    <source>
        <dbReference type="Proteomes" id="UP000561045"/>
    </source>
</evidence>
<dbReference type="InterPro" id="IPR043128">
    <property type="entry name" value="Rev_trsase/Diguanyl_cyclase"/>
</dbReference>
<evidence type="ECO:0000256" key="1">
    <source>
        <dbReference type="SAM" id="Phobius"/>
    </source>
</evidence>
<dbReference type="NCBIfam" id="TIGR00254">
    <property type="entry name" value="GGDEF"/>
    <property type="match status" value="1"/>
</dbReference>
<keyword evidence="1" id="KW-1133">Transmembrane helix</keyword>
<dbReference type="InterPro" id="IPR003660">
    <property type="entry name" value="HAMP_dom"/>
</dbReference>
<dbReference type="SUPFAM" id="SSF158472">
    <property type="entry name" value="HAMP domain-like"/>
    <property type="match status" value="1"/>
</dbReference>
<organism evidence="5 6">
    <name type="scientific">Niveibacterium umoris</name>
    <dbReference type="NCBI Taxonomy" id="1193620"/>
    <lineage>
        <taxon>Bacteria</taxon>
        <taxon>Pseudomonadati</taxon>
        <taxon>Pseudomonadota</taxon>
        <taxon>Betaproteobacteria</taxon>
        <taxon>Rhodocyclales</taxon>
        <taxon>Rhodocyclaceae</taxon>
        <taxon>Niveibacterium</taxon>
    </lineage>
</organism>
<dbReference type="SMART" id="SM00052">
    <property type="entry name" value="EAL"/>
    <property type="match status" value="1"/>
</dbReference>
<evidence type="ECO:0000259" key="2">
    <source>
        <dbReference type="PROSITE" id="PS50883"/>
    </source>
</evidence>
<dbReference type="CDD" id="cd01949">
    <property type="entry name" value="GGDEF"/>
    <property type="match status" value="1"/>
</dbReference>
<feature type="domain" description="HAMP" evidence="3">
    <location>
        <begin position="208"/>
        <end position="260"/>
    </location>
</feature>
<proteinExistence type="predicted"/>
<dbReference type="InterPro" id="IPR029787">
    <property type="entry name" value="Nucleotide_cyclase"/>
</dbReference>
<dbReference type="GO" id="GO:0016020">
    <property type="term" value="C:membrane"/>
    <property type="evidence" value="ECO:0007669"/>
    <property type="project" value="InterPro"/>
</dbReference>
<keyword evidence="1" id="KW-0472">Membrane</keyword>
<dbReference type="InterPro" id="IPR035919">
    <property type="entry name" value="EAL_sf"/>
</dbReference>
<reference evidence="5 6" key="1">
    <citation type="submission" date="2020-08" db="EMBL/GenBank/DDBJ databases">
        <title>Genomic Encyclopedia of Type Strains, Phase IV (KMG-IV): sequencing the most valuable type-strain genomes for metagenomic binning, comparative biology and taxonomic classification.</title>
        <authorList>
            <person name="Goeker M."/>
        </authorList>
    </citation>
    <scope>NUCLEOTIDE SEQUENCE [LARGE SCALE GENOMIC DNA]</scope>
    <source>
        <strain evidence="5 6">DSM 106739</strain>
    </source>
</reference>
<dbReference type="Pfam" id="PF00563">
    <property type="entry name" value="EAL"/>
    <property type="match status" value="1"/>
</dbReference>
<dbReference type="Proteomes" id="UP000561045">
    <property type="component" value="Unassembled WGS sequence"/>
</dbReference>
<dbReference type="SUPFAM" id="SSF55073">
    <property type="entry name" value="Nucleotide cyclase"/>
    <property type="match status" value="1"/>
</dbReference>
<dbReference type="AlphaFoldDB" id="A0A840BQF7"/>
<dbReference type="Pfam" id="PF00990">
    <property type="entry name" value="GGDEF"/>
    <property type="match status" value="1"/>
</dbReference>
<dbReference type="PANTHER" id="PTHR44757">
    <property type="entry name" value="DIGUANYLATE CYCLASE DGCP"/>
    <property type="match status" value="1"/>
</dbReference>
<dbReference type="GO" id="GO:0003824">
    <property type="term" value="F:catalytic activity"/>
    <property type="evidence" value="ECO:0007669"/>
    <property type="project" value="UniProtKB-ARBA"/>
</dbReference>
<dbReference type="FunFam" id="3.30.70.270:FF:000001">
    <property type="entry name" value="Diguanylate cyclase domain protein"/>
    <property type="match status" value="1"/>
</dbReference>
<dbReference type="PROSITE" id="PS50883">
    <property type="entry name" value="EAL"/>
    <property type="match status" value="1"/>
</dbReference>
<name>A0A840BQF7_9RHOO</name>